<proteinExistence type="predicted"/>
<sequence>MNIKMPIEEIIKMGEGQYFDRKSSKIQINKLAETLIAFANADGGTIAIGIEDGKILGINGQGNIKINDFIQCSFDKCIPPVKANCEFVDVIEDNGK</sequence>
<dbReference type="RefSeq" id="WP_063554254.1">
    <property type="nucleotide sequence ID" value="NZ_LITT01000006.1"/>
</dbReference>
<feature type="domain" description="Schlafen AlbA-2" evidence="1">
    <location>
        <begin position="15"/>
        <end position="90"/>
    </location>
</feature>
<organism evidence="2 3">
    <name type="scientific">Clostridium ljungdahlii</name>
    <dbReference type="NCBI Taxonomy" id="1538"/>
    <lineage>
        <taxon>Bacteria</taxon>
        <taxon>Bacillati</taxon>
        <taxon>Bacillota</taxon>
        <taxon>Clostridia</taxon>
        <taxon>Eubacteriales</taxon>
        <taxon>Clostridiaceae</taxon>
        <taxon>Clostridium</taxon>
    </lineage>
</organism>
<accession>A0A162NBF7</accession>
<protein>
    <submittedName>
        <fullName evidence="2">Divergent AAA domain protein</fullName>
    </submittedName>
</protein>
<comment type="caution">
    <text evidence="2">The sequence shown here is derived from an EMBL/GenBank/DDBJ whole genome shotgun (WGS) entry which is preliminary data.</text>
</comment>
<evidence type="ECO:0000313" key="3">
    <source>
        <dbReference type="Proteomes" id="UP000077407"/>
    </source>
</evidence>
<dbReference type="OrthoDB" id="34589at2"/>
<evidence type="ECO:0000313" key="2">
    <source>
        <dbReference type="EMBL" id="OAA91389.1"/>
    </source>
</evidence>
<dbReference type="Proteomes" id="UP000077407">
    <property type="component" value="Unassembled WGS sequence"/>
</dbReference>
<dbReference type="PANTHER" id="PTHR30595">
    <property type="entry name" value="GLPR-RELATED TRANSCRIPTIONAL REPRESSOR"/>
    <property type="match status" value="1"/>
</dbReference>
<gene>
    <name evidence="2" type="ORF">WY13_00646</name>
</gene>
<dbReference type="PANTHER" id="PTHR30595:SF6">
    <property type="entry name" value="SCHLAFEN ALBA-2 DOMAIN-CONTAINING PROTEIN"/>
    <property type="match status" value="1"/>
</dbReference>
<dbReference type="EMBL" id="LITT01000006">
    <property type="protein sequence ID" value="OAA91389.1"/>
    <property type="molecule type" value="Genomic_DNA"/>
</dbReference>
<dbReference type="AlphaFoldDB" id="A0A162NBF7"/>
<reference evidence="2 3" key="1">
    <citation type="journal article" date="2015" name="Biotechnol. Bioeng.">
        <title>Genome sequence and phenotypic characterization of Caulobacter segnis.</title>
        <authorList>
            <person name="Patel S."/>
            <person name="Fletcher B."/>
            <person name="Scott D.C."/>
            <person name="Ely B."/>
        </authorList>
    </citation>
    <scope>NUCLEOTIDE SEQUENCE [LARGE SCALE GENOMIC DNA]</scope>
    <source>
        <strain evidence="2 3">ERI-2</strain>
    </source>
</reference>
<dbReference type="Pfam" id="PF04326">
    <property type="entry name" value="SLFN_AlbA_2"/>
    <property type="match status" value="1"/>
</dbReference>
<dbReference type="PATRIC" id="fig|1538.10.peg.1142"/>
<name>A0A162NBF7_9CLOT</name>
<dbReference type="InterPro" id="IPR038461">
    <property type="entry name" value="Schlafen_AlbA_2_dom_sf"/>
</dbReference>
<dbReference type="Gene3D" id="3.30.950.30">
    <property type="entry name" value="Schlafen, AAA domain"/>
    <property type="match status" value="1"/>
</dbReference>
<dbReference type="InterPro" id="IPR007421">
    <property type="entry name" value="Schlafen_AlbA_2_dom"/>
</dbReference>
<evidence type="ECO:0000259" key="1">
    <source>
        <dbReference type="Pfam" id="PF04326"/>
    </source>
</evidence>